<evidence type="ECO:0000313" key="1">
    <source>
        <dbReference type="EMBL" id="QKE93564.1"/>
    </source>
</evidence>
<dbReference type="PANTHER" id="PTHR30302:SF5">
    <property type="entry name" value="SLR1876 PROTEIN"/>
    <property type="match status" value="1"/>
</dbReference>
<sequence>MDLSSPVTPPRILVLGYGNPGRQDDGLGPAASTRIDEMGLPNVTAYDNYQLNIEDAMDVAEHDVVWFVDAARVGPAPFSVRDLHPVAAIEFTSHLMGPETVLSIAEQVFGRVPKAFLLAIRGYEFEFIEALTPDASDNLRLALEMLTDRIGAPVAAARAS</sequence>
<organism evidence="1 2">
    <name type="scientific">Lichenicola cladoniae</name>
    <dbReference type="NCBI Taxonomy" id="1484109"/>
    <lineage>
        <taxon>Bacteria</taxon>
        <taxon>Pseudomonadati</taxon>
        <taxon>Pseudomonadota</taxon>
        <taxon>Alphaproteobacteria</taxon>
        <taxon>Acetobacterales</taxon>
        <taxon>Acetobacteraceae</taxon>
        <taxon>Lichenicola</taxon>
    </lineage>
</organism>
<evidence type="ECO:0000313" key="2">
    <source>
        <dbReference type="Proteomes" id="UP000500767"/>
    </source>
</evidence>
<dbReference type="Proteomes" id="UP000500767">
    <property type="component" value="Plasmid unnamed2"/>
</dbReference>
<dbReference type="GO" id="GO:0004175">
    <property type="term" value="F:endopeptidase activity"/>
    <property type="evidence" value="ECO:0007669"/>
    <property type="project" value="TreeGrafter"/>
</dbReference>
<protein>
    <submittedName>
        <fullName evidence="1">Hydrogenase maturation protease</fullName>
    </submittedName>
</protein>
<dbReference type="CDD" id="cd06066">
    <property type="entry name" value="H2MP_NAD-link-bidir"/>
    <property type="match status" value="1"/>
</dbReference>
<dbReference type="NCBIfam" id="TIGR00072">
    <property type="entry name" value="hydrog_prot"/>
    <property type="match status" value="1"/>
</dbReference>
<gene>
    <name evidence="1" type="ORF">HN018_25870</name>
</gene>
<geneLocation type="plasmid" evidence="1 2">
    <name>unnamed2</name>
</geneLocation>
<dbReference type="SUPFAM" id="SSF53163">
    <property type="entry name" value="HybD-like"/>
    <property type="match status" value="1"/>
</dbReference>
<dbReference type="EMBL" id="CP053710">
    <property type="protein sequence ID" value="QKE93564.1"/>
    <property type="molecule type" value="Genomic_DNA"/>
</dbReference>
<name>A0A6M8HYB8_9PROT</name>
<keyword evidence="1" id="KW-0645">Protease</keyword>
<dbReference type="KEGG" id="lck:HN018_25870"/>
<dbReference type="GO" id="GO:0008047">
    <property type="term" value="F:enzyme activator activity"/>
    <property type="evidence" value="ECO:0007669"/>
    <property type="project" value="InterPro"/>
</dbReference>
<dbReference type="Gene3D" id="3.40.50.1450">
    <property type="entry name" value="HybD-like"/>
    <property type="match status" value="1"/>
</dbReference>
<dbReference type="AlphaFoldDB" id="A0A6M8HYB8"/>
<accession>A0A6M8HYB8</accession>
<keyword evidence="2" id="KW-1185">Reference proteome</keyword>
<keyword evidence="1" id="KW-0614">Plasmid</keyword>
<keyword evidence="1" id="KW-0378">Hydrolase</keyword>
<dbReference type="InterPro" id="IPR000671">
    <property type="entry name" value="Peptidase_A31"/>
</dbReference>
<reference evidence="1 2" key="1">
    <citation type="journal article" date="2014" name="World J. Microbiol. Biotechnol.">
        <title>Biodiversity and physiological characteristics of Antarctic and Arctic lichens-associated bacteria.</title>
        <authorList>
            <person name="Lee Y.M."/>
            <person name="Kim E.H."/>
            <person name="Lee H.K."/>
            <person name="Hong S.G."/>
        </authorList>
    </citation>
    <scope>NUCLEOTIDE SEQUENCE [LARGE SCALE GENOMIC DNA]</scope>
    <source>
        <strain evidence="1 2">PAMC 26569</strain>
        <plasmid evidence="1">unnamed2</plasmid>
    </source>
</reference>
<dbReference type="InterPro" id="IPR023430">
    <property type="entry name" value="Pept_HybD-like_dom_sf"/>
</dbReference>
<dbReference type="PANTHER" id="PTHR30302">
    <property type="entry name" value="HYDROGENASE 1 MATURATION PROTEASE"/>
    <property type="match status" value="1"/>
</dbReference>
<dbReference type="RefSeq" id="WP_171835740.1">
    <property type="nucleotide sequence ID" value="NZ_CP053710.1"/>
</dbReference>
<proteinExistence type="predicted"/>
<dbReference type="GO" id="GO:0016485">
    <property type="term" value="P:protein processing"/>
    <property type="evidence" value="ECO:0007669"/>
    <property type="project" value="TreeGrafter"/>
</dbReference>